<comment type="caution">
    <text evidence="14">The sequence shown here is derived from an EMBL/GenBank/DDBJ whole genome shotgun (WGS) entry which is preliminary data.</text>
</comment>
<dbReference type="PANTHER" id="PTHR10091">
    <property type="entry name" value="ALDOSE-1-EPIMERASE"/>
    <property type="match status" value="1"/>
</dbReference>
<dbReference type="InterPro" id="IPR047215">
    <property type="entry name" value="Galactose_mutarotase-like"/>
</dbReference>
<organism evidence="14 15">
    <name type="scientific">Flavivirga rizhaonensis</name>
    <dbReference type="NCBI Taxonomy" id="2559571"/>
    <lineage>
        <taxon>Bacteria</taxon>
        <taxon>Pseudomonadati</taxon>
        <taxon>Bacteroidota</taxon>
        <taxon>Flavobacteriia</taxon>
        <taxon>Flavobacteriales</taxon>
        <taxon>Flavobacteriaceae</taxon>
        <taxon>Flavivirga</taxon>
    </lineage>
</organism>
<evidence type="ECO:0000256" key="6">
    <source>
        <dbReference type="ARBA" id="ARBA00013185"/>
    </source>
</evidence>
<protein>
    <recommendedName>
        <fullName evidence="7 11">Aldose 1-epimerase</fullName>
        <ecNumber evidence="6 11">5.1.3.3</ecNumber>
    </recommendedName>
</protein>
<dbReference type="EC" id="5.1.3.3" evidence="6 11"/>
<dbReference type="PIRSF" id="PIRSF005096">
    <property type="entry name" value="GALM"/>
    <property type="match status" value="1"/>
</dbReference>
<evidence type="ECO:0000256" key="5">
    <source>
        <dbReference type="ARBA" id="ARBA00011245"/>
    </source>
</evidence>
<feature type="active site" description="Proton donor" evidence="12">
    <location>
        <position position="184"/>
    </location>
</feature>
<keyword evidence="15" id="KW-1185">Reference proteome</keyword>
<comment type="similarity">
    <text evidence="4 11">Belongs to the aldose epimerase family.</text>
</comment>
<dbReference type="InterPro" id="IPR011013">
    <property type="entry name" value="Gal_mutarotase_sf_dom"/>
</dbReference>
<comment type="catalytic activity">
    <reaction evidence="1 11">
        <text>alpha-D-glucose = beta-D-glucose</text>
        <dbReference type="Rhea" id="RHEA:10264"/>
        <dbReference type="ChEBI" id="CHEBI:15903"/>
        <dbReference type="ChEBI" id="CHEBI:17925"/>
        <dbReference type="EC" id="5.1.3.3"/>
    </reaction>
</comment>
<evidence type="ECO:0000256" key="12">
    <source>
        <dbReference type="PIRSR" id="PIRSR005096-1"/>
    </source>
</evidence>
<dbReference type="PANTHER" id="PTHR10091:SF0">
    <property type="entry name" value="GALACTOSE MUTAROTASE"/>
    <property type="match status" value="1"/>
</dbReference>
<dbReference type="GO" id="GO:0004034">
    <property type="term" value="F:aldose 1-epimerase activity"/>
    <property type="evidence" value="ECO:0007669"/>
    <property type="project" value="UniProtKB-EC"/>
</dbReference>
<evidence type="ECO:0000313" key="15">
    <source>
        <dbReference type="Proteomes" id="UP000307602"/>
    </source>
</evidence>
<dbReference type="UniPathway" id="UPA00242"/>
<dbReference type="Pfam" id="PF01263">
    <property type="entry name" value="Aldose_epim"/>
    <property type="match status" value="1"/>
</dbReference>
<feature type="active site" description="Proton acceptor" evidence="12">
    <location>
        <position position="314"/>
    </location>
</feature>
<evidence type="ECO:0000256" key="9">
    <source>
        <dbReference type="ARBA" id="ARBA00023235"/>
    </source>
</evidence>
<dbReference type="InterPro" id="IPR015443">
    <property type="entry name" value="Aldose_1-epimerase"/>
</dbReference>
<sequence length="347" mass="38248">MAVSKNTFGNYKNQEILQYTLSNDNGMQVKIMNYGATITSITVRGKDGEIKEIACGFDTFESYFSETYKNNAPYFGCIVGRYSSQIKDAKFSLNGKNYKLADNCGNNNLHGGKEGFDKKVWDAEPIIKSTSSAIKMSLKSHSLEEGFPGNVDITVIFSLNNANELTISYTAVSDEDTPLSLTNHTYFNLSGFSESIENHIATVHTDKRLALDDTGAATGEIVNLQGKVDDLRTGKRIGDVHKAMNDGFEHFYVLGNQNEQLNPVASISSEDGGLTLDVSTTEPCMLLYTGKYTSDELARENGDKYGKYRAFCCETHRYPNGPNIKNSPKSITQAGETFKSTTVFKIS</sequence>
<evidence type="ECO:0000256" key="10">
    <source>
        <dbReference type="ARBA" id="ARBA00023277"/>
    </source>
</evidence>
<evidence type="ECO:0000256" key="4">
    <source>
        <dbReference type="ARBA" id="ARBA00006206"/>
    </source>
</evidence>
<dbReference type="GO" id="GO:0006006">
    <property type="term" value="P:glucose metabolic process"/>
    <property type="evidence" value="ECO:0007669"/>
    <property type="project" value="TreeGrafter"/>
</dbReference>
<dbReference type="InterPro" id="IPR014718">
    <property type="entry name" value="GH-type_carb-bd"/>
</dbReference>
<name>A0A4S1DUT2_9FLAO</name>
<dbReference type="RefSeq" id="WP_135877712.1">
    <property type="nucleotide sequence ID" value="NZ_SRSO01000019.1"/>
</dbReference>
<dbReference type="PROSITE" id="PS00545">
    <property type="entry name" value="ALDOSE_1_EPIMERASE"/>
    <property type="match status" value="1"/>
</dbReference>
<dbReference type="Gene3D" id="2.70.98.10">
    <property type="match status" value="1"/>
</dbReference>
<dbReference type="NCBIfam" id="NF008277">
    <property type="entry name" value="PRK11055.1"/>
    <property type="match status" value="1"/>
</dbReference>
<keyword evidence="10 11" id="KW-0119">Carbohydrate metabolism</keyword>
<feature type="binding site" evidence="13">
    <location>
        <begin position="184"/>
        <end position="186"/>
    </location>
    <ligand>
        <name>beta-D-galactose</name>
        <dbReference type="ChEBI" id="CHEBI:27667"/>
    </ligand>
</feature>
<evidence type="ECO:0000256" key="3">
    <source>
        <dbReference type="ARBA" id="ARBA00005028"/>
    </source>
</evidence>
<comment type="pathway">
    <text evidence="3 11">Carbohydrate metabolism; hexose metabolism.</text>
</comment>
<comment type="cofactor">
    <cofactor evidence="2">
        <name>Ca(2+)</name>
        <dbReference type="ChEBI" id="CHEBI:29108"/>
    </cofactor>
</comment>
<evidence type="ECO:0000313" key="14">
    <source>
        <dbReference type="EMBL" id="TGV01840.1"/>
    </source>
</evidence>
<evidence type="ECO:0000256" key="11">
    <source>
        <dbReference type="PIRNR" id="PIRNR005096"/>
    </source>
</evidence>
<evidence type="ECO:0000256" key="8">
    <source>
        <dbReference type="ARBA" id="ARBA00022837"/>
    </source>
</evidence>
<dbReference type="GO" id="GO:0030246">
    <property type="term" value="F:carbohydrate binding"/>
    <property type="evidence" value="ECO:0007669"/>
    <property type="project" value="InterPro"/>
</dbReference>
<proteinExistence type="inferred from homology"/>
<dbReference type="InterPro" id="IPR018052">
    <property type="entry name" value="Ald1_epimerase_CS"/>
</dbReference>
<gene>
    <name evidence="14" type="ORF">EM932_13460</name>
</gene>
<dbReference type="EMBL" id="SRSO01000019">
    <property type="protein sequence ID" value="TGV01840.1"/>
    <property type="molecule type" value="Genomic_DNA"/>
</dbReference>
<evidence type="ECO:0000256" key="13">
    <source>
        <dbReference type="PIRSR" id="PIRSR005096-3"/>
    </source>
</evidence>
<reference evidence="14 15" key="1">
    <citation type="submission" date="2019-04" db="EMBL/GenBank/DDBJ databases">
        <authorList>
            <person name="Liu A."/>
        </authorList>
    </citation>
    <scope>NUCLEOTIDE SEQUENCE [LARGE SCALE GENOMIC DNA]</scope>
    <source>
        <strain evidence="14 15">RZ03</strain>
    </source>
</reference>
<accession>A0A4S1DUT2</accession>
<comment type="subunit">
    <text evidence="5">Monomer.</text>
</comment>
<evidence type="ECO:0000256" key="1">
    <source>
        <dbReference type="ARBA" id="ARBA00001614"/>
    </source>
</evidence>
<dbReference type="InterPro" id="IPR008183">
    <property type="entry name" value="Aldose_1/G6P_1-epimerase"/>
</dbReference>
<dbReference type="SUPFAM" id="SSF74650">
    <property type="entry name" value="Galactose mutarotase-like"/>
    <property type="match status" value="1"/>
</dbReference>
<dbReference type="CDD" id="cd09019">
    <property type="entry name" value="galactose_mutarotase_like"/>
    <property type="match status" value="1"/>
</dbReference>
<dbReference type="GO" id="GO:0033499">
    <property type="term" value="P:galactose catabolic process via UDP-galactose, Leloir pathway"/>
    <property type="evidence" value="ECO:0007669"/>
    <property type="project" value="TreeGrafter"/>
</dbReference>
<keyword evidence="9 11" id="KW-0413">Isomerase</keyword>
<dbReference type="Proteomes" id="UP000307602">
    <property type="component" value="Unassembled WGS sequence"/>
</dbReference>
<dbReference type="OrthoDB" id="9779408at2"/>
<keyword evidence="8" id="KW-0106">Calcium</keyword>
<evidence type="ECO:0000256" key="2">
    <source>
        <dbReference type="ARBA" id="ARBA00001913"/>
    </source>
</evidence>
<dbReference type="AlphaFoldDB" id="A0A4S1DUT2"/>
<evidence type="ECO:0000256" key="7">
    <source>
        <dbReference type="ARBA" id="ARBA00014165"/>
    </source>
</evidence>